<protein>
    <submittedName>
        <fullName evidence="3">Uncharacterized protein</fullName>
    </submittedName>
</protein>
<evidence type="ECO:0000313" key="4">
    <source>
        <dbReference type="EMBL" id="CAL1169630.1"/>
    </source>
</evidence>
<feature type="compositionally biased region" description="Low complexity" evidence="2">
    <location>
        <begin position="162"/>
        <end position="175"/>
    </location>
</feature>
<keyword evidence="5" id="KW-1185">Reference proteome</keyword>
<keyword evidence="1" id="KW-0175">Coiled coil</keyword>
<feature type="non-terminal residue" evidence="3">
    <location>
        <position position="1"/>
    </location>
</feature>
<dbReference type="AlphaFoldDB" id="A0A9P1GJI3"/>
<feature type="region of interest" description="Disordered" evidence="2">
    <location>
        <begin position="206"/>
        <end position="239"/>
    </location>
</feature>
<evidence type="ECO:0000256" key="1">
    <source>
        <dbReference type="SAM" id="Coils"/>
    </source>
</evidence>
<sequence>MQRTDVAKCIRTPSGENQHLRFEVSRLQKVLLELQDQLRGLAARQTGGGEIAFPRVPDFPWKSTDFHLSKVHERLYLDAYERQERQRALQETIQRAREFEVLDVFRSQHPWLNPARNAQESETYAWSICSANWSSIEGLEETTQVTQVAPAAPEPILDPLKPSVSSRRSSRLVPSPRSPEPGDSLEAEGVSPGEYLPLVVCSLEGGDEARQRRPSSSTPTLLGRSATGKRRGGLPLSGE</sequence>
<dbReference type="EMBL" id="CAMXCT020006574">
    <property type="protein sequence ID" value="CAL1169630.1"/>
    <property type="molecule type" value="Genomic_DNA"/>
</dbReference>
<proteinExistence type="predicted"/>
<comment type="caution">
    <text evidence="3">The sequence shown here is derived from an EMBL/GenBank/DDBJ whole genome shotgun (WGS) entry which is preliminary data.</text>
</comment>
<evidence type="ECO:0000313" key="5">
    <source>
        <dbReference type="Proteomes" id="UP001152797"/>
    </source>
</evidence>
<evidence type="ECO:0000256" key="2">
    <source>
        <dbReference type="SAM" id="MobiDB-lite"/>
    </source>
</evidence>
<feature type="coiled-coil region" evidence="1">
    <location>
        <begin position="17"/>
        <end position="44"/>
    </location>
</feature>
<dbReference type="EMBL" id="CAMXCT010006574">
    <property type="protein sequence ID" value="CAI4016255.1"/>
    <property type="molecule type" value="Genomic_DNA"/>
</dbReference>
<dbReference type="EMBL" id="CAMXCT030006574">
    <property type="protein sequence ID" value="CAL4803567.1"/>
    <property type="molecule type" value="Genomic_DNA"/>
</dbReference>
<accession>A0A9P1GJI3</accession>
<reference evidence="4" key="2">
    <citation type="submission" date="2024-04" db="EMBL/GenBank/DDBJ databases">
        <authorList>
            <person name="Chen Y."/>
            <person name="Shah S."/>
            <person name="Dougan E. K."/>
            <person name="Thang M."/>
            <person name="Chan C."/>
        </authorList>
    </citation>
    <scope>NUCLEOTIDE SEQUENCE [LARGE SCALE GENOMIC DNA]</scope>
</reference>
<dbReference type="OrthoDB" id="10503467at2759"/>
<reference evidence="3" key="1">
    <citation type="submission" date="2022-10" db="EMBL/GenBank/DDBJ databases">
        <authorList>
            <person name="Chen Y."/>
            <person name="Dougan E. K."/>
            <person name="Chan C."/>
            <person name="Rhodes N."/>
            <person name="Thang M."/>
        </authorList>
    </citation>
    <scope>NUCLEOTIDE SEQUENCE</scope>
</reference>
<evidence type="ECO:0000313" key="3">
    <source>
        <dbReference type="EMBL" id="CAI4016255.1"/>
    </source>
</evidence>
<dbReference type="Proteomes" id="UP001152797">
    <property type="component" value="Unassembled WGS sequence"/>
</dbReference>
<name>A0A9P1GJI3_9DINO</name>
<organism evidence="3">
    <name type="scientific">Cladocopium goreaui</name>
    <dbReference type="NCBI Taxonomy" id="2562237"/>
    <lineage>
        <taxon>Eukaryota</taxon>
        <taxon>Sar</taxon>
        <taxon>Alveolata</taxon>
        <taxon>Dinophyceae</taxon>
        <taxon>Suessiales</taxon>
        <taxon>Symbiodiniaceae</taxon>
        <taxon>Cladocopium</taxon>
    </lineage>
</organism>
<gene>
    <name evidence="3" type="ORF">C1SCF055_LOCUS41008</name>
</gene>
<feature type="region of interest" description="Disordered" evidence="2">
    <location>
        <begin position="151"/>
        <end position="191"/>
    </location>
</feature>